<evidence type="ECO:0000313" key="5">
    <source>
        <dbReference type="EMBL" id="PKU93790.1"/>
    </source>
</evidence>
<organism evidence="5 6">
    <name type="scientific">Bifidobacterium pseudolongum subsp. globosum</name>
    <dbReference type="NCBI Taxonomy" id="1690"/>
    <lineage>
        <taxon>Bacteria</taxon>
        <taxon>Bacillati</taxon>
        <taxon>Actinomycetota</taxon>
        <taxon>Actinomycetes</taxon>
        <taxon>Bifidobacteriales</taxon>
        <taxon>Bifidobacteriaceae</taxon>
        <taxon>Bifidobacterium</taxon>
    </lineage>
</organism>
<dbReference type="Pfam" id="PF00881">
    <property type="entry name" value="Nitroreductase"/>
    <property type="match status" value="2"/>
</dbReference>
<reference evidence="5 6" key="1">
    <citation type="submission" date="2017-10" db="EMBL/GenBank/DDBJ databases">
        <title>Bifidobacterium genomics.</title>
        <authorList>
            <person name="Lugli G.A."/>
            <person name="Milani C."/>
            <person name="Mancabelli L."/>
        </authorList>
    </citation>
    <scope>NUCLEOTIDE SEQUENCE [LARGE SCALE GENOMIC DNA]</scope>
    <source>
        <strain evidence="5 6">1744B</strain>
    </source>
</reference>
<evidence type="ECO:0000259" key="4">
    <source>
        <dbReference type="Pfam" id="PF00881"/>
    </source>
</evidence>
<sequence length="347" mass="39707">MGLKSTVKKVVGPEQWNRIRSVRQSYGEFKERYVTLPREAYRQMKRYRKYYSRPSGTAAEQIQARLIFHTHQIEKGLSHTQFRYGFGKNTLKEEAQYLKAYMRAVPNYRNTMPYQSAIAALHEYYERHEPEHKEAVEYAQSLFPAEVWKEVVEGAYSNGGSLVITANSKQNNRSATFSQIVDSRHSIREYANQPVTLDELMPALQMAVRTPSVCNRQPVRVHVVTDPVQIKQALKVQGGFNGYPMPPMLLLITADCRDFLNSMERNEGFTDAGLFAMSLMYALEAEGLAACPLNTMFNRAMEETTRSILSIPDYENLALYISVGHFPESVKTCVSERHEVTDIITVH</sequence>
<name>A0A2N3QQ06_9BIFI</name>
<dbReference type="Gene3D" id="3.40.109.10">
    <property type="entry name" value="NADH Oxidase"/>
    <property type="match status" value="1"/>
</dbReference>
<evidence type="ECO:0000256" key="1">
    <source>
        <dbReference type="ARBA" id="ARBA00022630"/>
    </source>
</evidence>
<protein>
    <submittedName>
        <fullName evidence="5">Nitroreductase</fullName>
    </submittedName>
</protein>
<dbReference type="RefSeq" id="WP_101393951.1">
    <property type="nucleotide sequence ID" value="NZ_PCHB01000033.1"/>
</dbReference>
<keyword evidence="2" id="KW-0288">FMN</keyword>
<comment type="caution">
    <text evidence="5">The sequence shown here is derived from an EMBL/GenBank/DDBJ whole genome shotgun (WGS) entry which is preliminary data.</text>
</comment>
<dbReference type="AlphaFoldDB" id="A0A2N3QQ06"/>
<feature type="domain" description="Nitroreductase" evidence="4">
    <location>
        <begin position="257"/>
        <end position="325"/>
    </location>
</feature>
<dbReference type="GO" id="GO:0016491">
    <property type="term" value="F:oxidoreductase activity"/>
    <property type="evidence" value="ECO:0007669"/>
    <property type="project" value="UniProtKB-KW"/>
</dbReference>
<dbReference type="SUPFAM" id="SSF55469">
    <property type="entry name" value="FMN-dependent nitroreductase-like"/>
    <property type="match status" value="1"/>
</dbReference>
<keyword evidence="1" id="KW-0285">Flavoprotein</keyword>
<accession>A0A2N3QQ06</accession>
<dbReference type="InterPro" id="IPR050627">
    <property type="entry name" value="Nitroreductase/BluB"/>
</dbReference>
<dbReference type="PANTHER" id="PTHR23026">
    <property type="entry name" value="NADPH NITROREDUCTASE"/>
    <property type="match status" value="1"/>
</dbReference>
<dbReference type="EMBL" id="PCHB01000033">
    <property type="protein sequence ID" value="PKU93790.1"/>
    <property type="molecule type" value="Genomic_DNA"/>
</dbReference>
<keyword evidence="3" id="KW-0560">Oxidoreductase</keyword>
<feature type="domain" description="Nitroreductase" evidence="4">
    <location>
        <begin position="182"/>
        <end position="233"/>
    </location>
</feature>
<dbReference type="Proteomes" id="UP000233783">
    <property type="component" value="Unassembled WGS sequence"/>
</dbReference>
<dbReference type="InterPro" id="IPR000415">
    <property type="entry name" value="Nitroreductase-like"/>
</dbReference>
<evidence type="ECO:0000313" key="6">
    <source>
        <dbReference type="Proteomes" id="UP000233783"/>
    </source>
</evidence>
<evidence type="ECO:0000256" key="2">
    <source>
        <dbReference type="ARBA" id="ARBA00022643"/>
    </source>
</evidence>
<gene>
    <name evidence="5" type="ORF">CQR56_1770</name>
</gene>
<proteinExistence type="predicted"/>
<dbReference type="InterPro" id="IPR029479">
    <property type="entry name" value="Nitroreductase"/>
</dbReference>
<evidence type="ECO:0000256" key="3">
    <source>
        <dbReference type="ARBA" id="ARBA00023002"/>
    </source>
</evidence>
<dbReference type="PANTHER" id="PTHR23026:SF90">
    <property type="entry name" value="IODOTYROSINE DEIODINASE 1"/>
    <property type="match status" value="1"/>
</dbReference>